<comment type="similarity">
    <text evidence="1">Belongs to the peroxin-19 family.</text>
</comment>
<evidence type="ECO:0000256" key="1">
    <source>
        <dbReference type="ARBA" id="ARBA00006326"/>
    </source>
</evidence>
<sequence length="361" mass="40012">MLDSRDILTYLYLLLECSKVNNLTLTAMDTDENTPSMNGSSNNGGVLASSSSSQISSADDSAMSSVRRRKQQQELPPTDDPELDALLDDALKDFDKPLPQSMKKPTGLIDNKTAELMMDSVWAEEFIKQATSQFEKRMRDYLKTSVKGGSKTQQQLEQNMSKIVDAASTAALNTATDPEALSSQLNEAIRNAAAKATEQPPSIPNITGLPDENDFARMMGGLGMGIGPDNFDDTEMNEILPFMTNMMQKLLSKELLQPVLTDIVDKYPSWLSSNREKIPSKDYEKYSQQYEYMKQICVEYASEKDADSSDLKKKRFERISDLMLKVQYAGPPPQELIGEVEGGNPFPTFDPSVGGDQCSVM</sequence>
<gene>
    <name evidence="4" type="ORF">Ocin01_09602</name>
</gene>
<evidence type="ECO:0000256" key="2">
    <source>
        <dbReference type="ARBA" id="ARBA00029688"/>
    </source>
</evidence>
<organism evidence="4 5">
    <name type="scientific">Orchesella cincta</name>
    <name type="common">Springtail</name>
    <name type="synonym">Podura cincta</name>
    <dbReference type="NCBI Taxonomy" id="48709"/>
    <lineage>
        <taxon>Eukaryota</taxon>
        <taxon>Metazoa</taxon>
        <taxon>Ecdysozoa</taxon>
        <taxon>Arthropoda</taxon>
        <taxon>Hexapoda</taxon>
        <taxon>Collembola</taxon>
        <taxon>Entomobryomorpha</taxon>
        <taxon>Entomobryoidea</taxon>
        <taxon>Orchesellidae</taxon>
        <taxon>Orchesellinae</taxon>
        <taxon>Orchesella</taxon>
    </lineage>
</organism>
<dbReference type="EMBL" id="LJIJ01000474">
    <property type="protein sequence ID" value="ODM97086.1"/>
    <property type="molecule type" value="Genomic_DNA"/>
</dbReference>
<protein>
    <recommendedName>
        <fullName evidence="2">Peroxin-19</fullName>
    </recommendedName>
</protein>
<dbReference type="GO" id="GO:0033328">
    <property type="term" value="F:peroxisome membrane targeting sequence binding"/>
    <property type="evidence" value="ECO:0007669"/>
    <property type="project" value="TreeGrafter"/>
</dbReference>
<name>A0A1D2MVQ7_ORCCI</name>
<dbReference type="Pfam" id="PF04614">
    <property type="entry name" value="Pex19"/>
    <property type="match status" value="1"/>
</dbReference>
<dbReference type="STRING" id="48709.A0A1D2MVQ7"/>
<comment type="caution">
    <text evidence="4">The sequence shown here is derived from an EMBL/GenBank/DDBJ whole genome shotgun (WGS) entry which is preliminary data.</text>
</comment>
<dbReference type="AlphaFoldDB" id="A0A1D2MVQ7"/>
<evidence type="ECO:0000313" key="5">
    <source>
        <dbReference type="Proteomes" id="UP000094527"/>
    </source>
</evidence>
<evidence type="ECO:0000256" key="3">
    <source>
        <dbReference type="SAM" id="MobiDB-lite"/>
    </source>
</evidence>
<keyword evidence="5" id="KW-1185">Reference proteome</keyword>
<dbReference type="Proteomes" id="UP000094527">
    <property type="component" value="Unassembled WGS sequence"/>
</dbReference>
<dbReference type="OMA" id="ASKEVMY"/>
<dbReference type="Gene3D" id="1.20.120.900">
    <property type="entry name" value="Pex19, mPTS binding domain"/>
    <property type="match status" value="1"/>
</dbReference>
<evidence type="ECO:0000313" key="4">
    <source>
        <dbReference type="EMBL" id="ODM97086.1"/>
    </source>
</evidence>
<accession>A0A1D2MVQ7</accession>
<dbReference type="PANTHER" id="PTHR12774">
    <property type="entry name" value="PEROXISOMAL BIOGENESIS FACTOR 19"/>
    <property type="match status" value="1"/>
</dbReference>
<reference evidence="4 5" key="1">
    <citation type="journal article" date="2016" name="Genome Biol. Evol.">
        <title>Gene Family Evolution Reflects Adaptation to Soil Environmental Stressors in the Genome of the Collembolan Orchesella cincta.</title>
        <authorList>
            <person name="Faddeeva-Vakhrusheva A."/>
            <person name="Derks M.F."/>
            <person name="Anvar S.Y."/>
            <person name="Agamennone V."/>
            <person name="Suring W."/>
            <person name="Smit S."/>
            <person name="van Straalen N.M."/>
            <person name="Roelofs D."/>
        </authorList>
    </citation>
    <scope>NUCLEOTIDE SEQUENCE [LARGE SCALE GENOMIC DNA]</scope>
    <source>
        <tissue evidence="4">Mixed pool</tissue>
    </source>
</reference>
<feature type="compositionally biased region" description="Low complexity" evidence="3">
    <location>
        <begin position="38"/>
        <end position="65"/>
    </location>
</feature>
<dbReference type="InterPro" id="IPR006708">
    <property type="entry name" value="Pex19"/>
</dbReference>
<dbReference type="InterPro" id="IPR038322">
    <property type="entry name" value="Pex19_C_sf"/>
</dbReference>
<dbReference type="PANTHER" id="PTHR12774:SF2">
    <property type="entry name" value="PEROXISOMAL BIOGENESIS FACTOR 19"/>
    <property type="match status" value="1"/>
</dbReference>
<feature type="region of interest" description="Disordered" evidence="3">
    <location>
        <begin position="342"/>
        <end position="361"/>
    </location>
</feature>
<dbReference type="GO" id="GO:0005778">
    <property type="term" value="C:peroxisomal membrane"/>
    <property type="evidence" value="ECO:0007669"/>
    <property type="project" value="TreeGrafter"/>
</dbReference>
<proteinExistence type="inferred from homology"/>
<dbReference type="GO" id="GO:0045046">
    <property type="term" value="P:protein import into peroxisome membrane"/>
    <property type="evidence" value="ECO:0007669"/>
    <property type="project" value="TreeGrafter"/>
</dbReference>
<feature type="region of interest" description="Disordered" evidence="3">
    <location>
        <begin position="31"/>
        <end position="84"/>
    </location>
</feature>
<dbReference type="OrthoDB" id="21292at2759"/>